<sequence length="238" mass="26772">MKVTEKAREEAEFFDHLDDRSSLGFLELLAFQDFTTSMLDLPPESSSEITIVPATPNSSSISVEADPHKLVSEQKTNKSGSEKKGPKRKREPRFAFMTKSEIDHLEDGYRWRKYGQKAVKNSPYPRNYYRCTCLTCGVKKRVERSSEDPSFVVTTYEGQHTHPCPVGPRGVIPEVPGLAFAPPPVQLNALQLPFFGGYLPVDGRHVPYSSSSTVYNGPIWERGLLQVQDLAHRLEEGE</sequence>
<keyword evidence="9" id="KW-1185">Reference proteome</keyword>
<protein>
    <recommendedName>
        <fullName evidence="7">WRKY domain-containing protein</fullName>
    </recommendedName>
</protein>
<dbReference type="OrthoDB" id="693960at2759"/>
<keyword evidence="3" id="KW-0238">DNA-binding</keyword>
<dbReference type="InterPro" id="IPR044810">
    <property type="entry name" value="WRKY_plant"/>
</dbReference>
<dbReference type="SMART" id="SM00774">
    <property type="entry name" value="WRKY"/>
    <property type="match status" value="1"/>
</dbReference>
<dbReference type="PANTHER" id="PTHR31221">
    <property type="entry name" value="WRKY TRANSCRIPTION FACTOR PROTEIN 1-RELATED"/>
    <property type="match status" value="1"/>
</dbReference>
<feature type="domain" description="WRKY" evidence="7">
    <location>
        <begin position="100"/>
        <end position="165"/>
    </location>
</feature>
<dbReference type="GO" id="GO:0003700">
    <property type="term" value="F:DNA-binding transcription factor activity"/>
    <property type="evidence" value="ECO:0007669"/>
    <property type="project" value="InterPro"/>
</dbReference>
<organism evidence="8 9">
    <name type="scientific">Dioscorea zingiberensis</name>
    <dbReference type="NCBI Taxonomy" id="325984"/>
    <lineage>
        <taxon>Eukaryota</taxon>
        <taxon>Viridiplantae</taxon>
        <taxon>Streptophyta</taxon>
        <taxon>Embryophyta</taxon>
        <taxon>Tracheophyta</taxon>
        <taxon>Spermatophyta</taxon>
        <taxon>Magnoliopsida</taxon>
        <taxon>Liliopsida</taxon>
        <taxon>Dioscoreales</taxon>
        <taxon>Dioscoreaceae</taxon>
        <taxon>Dioscorea</taxon>
    </lineage>
</organism>
<evidence type="ECO:0000313" key="9">
    <source>
        <dbReference type="Proteomes" id="UP001085076"/>
    </source>
</evidence>
<dbReference type="EMBL" id="JAGGNH010000003">
    <property type="protein sequence ID" value="KAJ0979954.1"/>
    <property type="molecule type" value="Genomic_DNA"/>
</dbReference>
<accession>A0A9D5HKK7</accession>
<evidence type="ECO:0000313" key="8">
    <source>
        <dbReference type="EMBL" id="KAJ0979954.1"/>
    </source>
</evidence>
<evidence type="ECO:0000256" key="3">
    <source>
        <dbReference type="ARBA" id="ARBA00023125"/>
    </source>
</evidence>
<evidence type="ECO:0000259" key="7">
    <source>
        <dbReference type="PROSITE" id="PS50811"/>
    </source>
</evidence>
<reference evidence="8" key="2">
    <citation type="journal article" date="2022" name="Hortic Res">
        <title>The genome of Dioscorea zingiberensis sheds light on the biosynthesis, origin and evolution of the medicinally important diosgenin saponins.</title>
        <authorList>
            <person name="Li Y."/>
            <person name="Tan C."/>
            <person name="Li Z."/>
            <person name="Guo J."/>
            <person name="Li S."/>
            <person name="Chen X."/>
            <person name="Wang C."/>
            <person name="Dai X."/>
            <person name="Yang H."/>
            <person name="Song W."/>
            <person name="Hou L."/>
            <person name="Xu J."/>
            <person name="Tong Z."/>
            <person name="Xu A."/>
            <person name="Yuan X."/>
            <person name="Wang W."/>
            <person name="Yang Q."/>
            <person name="Chen L."/>
            <person name="Sun Z."/>
            <person name="Wang K."/>
            <person name="Pan B."/>
            <person name="Chen J."/>
            <person name="Bao Y."/>
            <person name="Liu F."/>
            <person name="Qi X."/>
            <person name="Gang D.R."/>
            <person name="Wen J."/>
            <person name="Li J."/>
        </authorList>
    </citation>
    <scope>NUCLEOTIDE SEQUENCE</scope>
    <source>
        <strain evidence="8">Dzin_1.0</strain>
    </source>
</reference>
<dbReference type="PROSITE" id="PS50811">
    <property type="entry name" value="WRKY"/>
    <property type="match status" value="1"/>
</dbReference>
<dbReference type="PANTHER" id="PTHR31221:SF334">
    <property type="entry name" value="WRKY TRANSCRIPTION FACTOR 57-RELATED"/>
    <property type="match status" value="1"/>
</dbReference>
<name>A0A9D5HKK7_9LILI</name>
<dbReference type="InterPro" id="IPR003657">
    <property type="entry name" value="WRKY_dom"/>
</dbReference>
<dbReference type="GO" id="GO:0005634">
    <property type="term" value="C:nucleus"/>
    <property type="evidence" value="ECO:0007669"/>
    <property type="project" value="UniProtKB-SubCell"/>
</dbReference>
<feature type="region of interest" description="Disordered" evidence="6">
    <location>
        <begin position="51"/>
        <end position="92"/>
    </location>
</feature>
<gene>
    <name evidence="8" type="ORF">J5N97_015428</name>
</gene>
<evidence type="ECO:0000256" key="4">
    <source>
        <dbReference type="ARBA" id="ARBA00023163"/>
    </source>
</evidence>
<keyword evidence="4" id="KW-0804">Transcription</keyword>
<feature type="compositionally biased region" description="Basic and acidic residues" evidence="6">
    <location>
        <begin position="65"/>
        <end position="84"/>
    </location>
</feature>
<dbReference type="FunFam" id="2.20.25.80:FF:000003">
    <property type="entry name" value="WRKY transcription factor 57"/>
    <property type="match status" value="1"/>
</dbReference>
<comment type="caution">
    <text evidence="8">The sequence shown here is derived from an EMBL/GenBank/DDBJ whole genome shotgun (WGS) entry which is preliminary data.</text>
</comment>
<proteinExistence type="predicted"/>
<dbReference type="Proteomes" id="UP001085076">
    <property type="component" value="Miscellaneous, Linkage group lg03"/>
</dbReference>
<dbReference type="Pfam" id="PF03106">
    <property type="entry name" value="WRKY"/>
    <property type="match status" value="1"/>
</dbReference>
<evidence type="ECO:0000256" key="5">
    <source>
        <dbReference type="ARBA" id="ARBA00023242"/>
    </source>
</evidence>
<evidence type="ECO:0000256" key="6">
    <source>
        <dbReference type="SAM" id="MobiDB-lite"/>
    </source>
</evidence>
<evidence type="ECO:0000256" key="1">
    <source>
        <dbReference type="ARBA" id="ARBA00004123"/>
    </source>
</evidence>
<dbReference type="AlphaFoldDB" id="A0A9D5HKK7"/>
<dbReference type="SUPFAM" id="SSF118290">
    <property type="entry name" value="WRKY DNA-binding domain"/>
    <property type="match status" value="1"/>
</dbReference>
<comment type="subcellular location">
    <subcellularLocation>
        <location evidence="1">Nucleus</location>
    </subcellularLocation>
</comment>
<dbReference type="GO" id="GO:0043565">
    <property type="term" value="F:sequence-specific DNA binding"/>
    <property type="evidence" value="ECO:0007669"/>
    <property type="project" value="InterPro"/>
</dbReference>
<keyword evidence="2" id="KW-0805">Transcription regulation</keyword>
<dbReference type="InterPro" id="IPR036576">
    <property type="entry name" value="WRKY_dom_sf"/>
</dbReference>
<feature type="compositionally biased region" description="Polar residues" evidence="6">
    <location>
        <begin position="51"/>
        <end position="62"/>
    </location>
</feature>
<reference evidence="8" key="1">
    <citation type="submission" date="2021-03" db="EMBL/GenBank/DDBJ databases">
        <authorList>
            <person name="Li Z."/>
            <person name="Yang C."/>
        </authorList>
    </citation>
    <scope>NUCLEOTIDE SEQUENCE</scope>
    <source>
        <strain evidence="8">Dzin_1.0</strain>
        <tissue evidence="8">Leaf</tissue>
    </source>
</reference>
<evidence type="ECO:0000256" key="2">
    <source>
        <dbReference type="ARBA" id="ARBA00023015"/>
    </source>
</evidence>
<keyword evidence="5" id="KW-0539">Nucleus</keyword>
<dbReference type="Gene3D" id="2.20.25.80">
    <property type="entry name" value="WRKY domain"/>
    <property type="match status" value="1"/>
</dbReference>